<sequence length="354" mass="38414">MEVGMGGRLDATNVIPDNCIAVSALTAVDLDHQAFLGDTVSDITREKAAISRKGKPFVLGKQKHLEVERVCRQVVAEAGGVFLHAAEAVKREWDDSIDGPPPGPCSFLPFGFVRPPPQPVEVALPCFIDRICARLPLHGEHQLDNLGLAASIISVLASHPACSSLNLRGRISVDAVIRGIETTKWPGRLSFHTIDCGEDKRLIVLADGAHNPASSMTLARYIKELLQNVRSKTLTLTYILGLSYSPPKTPLQTLSPLLLPDLGDTDISIKVRIAILRFSPPEGMPWVKSVPPSELRSVVDNLCPDAEIWVGQDDSTKDLLAALKWAADGKDGEQLVVLAGSLYLVADFYRVLDR</sequence>
<keyword evidence="3" id="KW-0479">Metal-binding</keyword>
<evidence type="ECO:0000256" key="1">
    <source>
        <dbReference type="ARBA" id="ARBA00008276"/>
    </source>
</evidence>
<dbReference type="SUPFAM" id="SSF53244">
    <property type="entry name" value="MurD-like peptide ligases, peptide-binding domain"/>
    <property type="match status" value="1"/>
</dbReference>
<keyword evidence="2 7" id="KW-0436">Ligase</keyword>
<dbReference type="Gene3D" id="3.90.190.20">
    <property type="entry name" value="Mur ligase, C-terminal domain"/>
    <property type="match status" value="1"/>
</dbReference>
<accession>A0A4S8MQ74</accession>
<dbReference type="InterPro" id="IPR001645">
    <property type="entry name" value="Folylpolyglutamate_synth"/>
</dbReference>
<dbReference type="AlphaFoldDB" id="A0A4S8MQ74"/>
<dbReference type="UniPathway" id="UPA00850"/>
<comment type="similarity">
    <text evidence="1">Belongs to the folylpolyglutamate synthase family.</text>
</comment>
<dbReference type="PANTHER" id="PTHR11136:SF0">
    <property type="entry name" value="DIHYDROFOLATE SYNTHETASE-RELATED"/>
    <property type="match status" value="1"/>
</dbReference>
<keyword evidence="8" id="KW-1185">Reference proteome</keyword>
<dbReference type="SUPFAM" id="SSF53623">
    <property type="entry name" value="MurD-like peptide ligases, catalytic domain"/>
    <property type="match status" value="1"/>
</dbReference>
<dbReference type="InterPro" id="IPR036615">
    <property type="entry name" value="Mur_ligase_C_dom_sf"/>
</dbReference>
<dbReference type="GO" id="GO:0005524">
    <property type="term" value="F:ATP binding"/>
    <property type="evidence" value="ECO:0007669"/>
    <property type="project" value="UniProtKB-KW"/>
</dbReference>
<dbReference type="GO" id="GO:0004326">
    <property type="term" value="F:tetrahydrofolylpolyglutamate synthase activity"/>
    <property type="evidence" value="ECO:0007669"/>
    <property type="project" value="InterPro"/>
</dbReference>
<evidence type="ECO:0000256" key="2">
    <source>
        <dbReference type="ARBA" id="ARBA00022598"/>
    </source>
</evidence>
<dbReference type="InterPro" id="IPR036565">
    <property type="entry name" value="Mur-like_cat_sf"/>
</dbReference>
<keyword evidence="4" id="KW-0547">Nucleotide-binding</keyword>
<evidence type="ECO:0000313" key="7">
    <source>
        <dbReference type="EMBL" id="THV05198.1"/>
    </source>
</evidence>
<name>A0A4S8MQ74_DENBC</name>
<reference evidence="7 8" key="1">
    <citation type="journal article" date="2019" name="Nat. Ecol. Evol.">
        <title>Megaphylogeny resolves global patterns of mushroom evolution.</title>
        <authorList>
            <person name="Varga T."/>
            <person name="Krizsan K."/>
            <person name="Foldi C."/>
            <person name="Dima B."/>
            <person name="Sanchez-Garcia M."/>
            <person name="Sanchez-Ramirez S."/>
            <person name="Szollosi G.J."/>
            <person name="Szarkandi J.G."/>
            <person name="Papp V."/>
            <person name="Albert L."/>
            <person name="Andreopoulos W."/>
            <person name="Angelini C."/>
            <person name="Antonin V."/>
            <person name="Barry K.W."/>
            <person name="Bougher N.L."/>
            <person name="Buchanan P."/>
            <person name="Buyck B."/>
            <person name="Bense V."/>
            <person name="Catcheside P."/>
            <person name="Chovatia M."/>
            <person name="Cooper J."/>
            <person name="Damon W."/>
            <person name="Desjardin D."/>
            <person name="Finy P."/>
            <person name="Geml J."/>
            <person name="Haridas S."/>
            <person name="Hughes K."/>
            <person name="Justo A."/>
            <person name="Karasinski D."/>
            <person name="Kautmanova I."/>
            <person name="Kiss B."/>
            <person name="Kocsube S."/>
            <person name="Kotiranta H."/>
            <person name="LaButti K.M."/>
            <person name="Lechner B.E."/>
            <person name="Liimatainen K."/>
            <person name="Lipzen A."/>
            <person name="Lukacs Z."/>
            <person name="Mihaltcheva S."/>
            <person name="Morgado L.N."/>
            <person name="Niskanen T."/>
            <person name="Noordeloos M.E."/>
            <person name="Ohm R.A."/>
            <person name="Ortiz-Santana B."/>
            <person name="Ovrebo C."/>
            <person name="Racz N."/>
            <person name="Riley R."/>
            <person name="Savchenko A."/>
            <person name="Shiryaev A."/>
            <person name="Soop K."/>
            <person name="Spirin V."/>
            <person name="Szebenyi C."/>
            <person name="Tomsovsky M."/>
            <person name="Tulloss R.E."/>
            <person name="Uehling J."/>
            <person name="Grigoriev I.V."/>
            <person name="Vagvolgyi C."/>
            <person name="Papp T."/>
            <person name="Martin F.M."/>
            <person name="Miettinen O."/>
            <person name="Hibbett D.S."/>
            <person name="Nagy L.G."/>
        </authorList>
    </citation>
    <scope>NUCLEOTIDE SEQUENCE [LARGE SCALE GENOMIC DNA]</scope>
    <source>
        <strain evidence="7 8">CBS 962.96</strain>
    </source>
</reference>
<gene>
    <name evidence="7" type="ORF">K435DRAFT_116293</name>
</gene>
<dbReference type="PANTHER" id="PTHR11136">
    <property type="entry name" value="FOLYLPOLYGLUTAMATE SYNTHASE-RELATED"/>
    <property type="match status" value="1"/>
</dbReference>
<evidence type="ECO:0000256" key="5">
    <source>
        <dbReference type="ARBA" id="ARBA00022840"/>
    </source>
</evidence>
<dbReference type="Proteomes" id="UP000297245">
    <property type="component" value="Unassembled WGS sequence"/>
</dbReference>
<dbReference type="GO" id="GO:0005829">
    <property type="term" value="C:cytosol"/>
    <property type="evidence" value="ECO:0007669"/>
    <property type="project" value="TreeGrafter"/>
</dbReference>
<dbReference type="GO" id="GO:0008841">
    <property type="term" value="F:dihydrofolate synthase activity"/>
    <property type="evidence" value="ECO:0007669"/>
    <property type="project" value="TreeGrafter"/>
</dbReference>
<dbReference type="Gene3D" id="3.40.1190.10">
    <property type="entry name" value="Mur-like, catalytic domain"/>
    <property type="match status" value="1"/>
</dbReference>
<proteinExistence type="inferred from homology"/>
<dbReference type="GO" id="GO:0005739">
    <property type="term" value="C:mitochondrion"/>
    <property type="evidence" value="ECO:0007669"/>
    <property type="project" value="TreeGrafter"/>
</dbReference>
<dbReference type="OrthoDB" id="5212574at2759"/>
<evidence type="ECO:0000256" key="4">
    <source>
        <dbReference type="ARBA" id="ARBA00022741"/>
    </source>
</evidence>
<dbReference type="EMBL" id="ML179050">
    <property type="protein sequence ID" value="THV05198.1"/>
    <property type="molecule type" value="Genomic_DNA"/>
</dbReference>
<organism evidence="7 8">
    <name type="scientific">Dendrothele bispora (strain CBS 962.96)</name>
    <dbReference type="NCBI Taxonomy" id="1314807"/>
    <lineage>
        <taxon>Eukaryota</taxon>
        <taxon>Fungi</taxon>
        <taxon>Dikarya</taxon>
        <taxon>Basidiomycota</taxon>
        <taxon>Agaricomycotina</taxon>
        <taxon>Agaricomycetes</taxon>
        <taxon>Agaricomycetidae</taxon>
        <taxon>Agaricales</taxon>
        <taxon>Agaricales incertae sedis</taxon>
        <taxon>Dendrothele</taxon>
    </lineage>
</organism>
<evidence type="ECO:0000256" key="6">
    <source>
        <dbReference type="ARBA" id="ARBA00022842"/>
    </source>
</evidence>
<keyword evidence="6" id="KW-0460">Magnesium</keyword>
<protein>
    <submittedName>
        <fullName evidence="7">Mur ligase</fullName>
    </submittedName>
</protein>
<keyword evidence="5" id="KW-0067">ATP-binding</keyword>
<dbReference type="GO" id="GO:0046872">
    <property type="term" value="F:metal ion binding"/>
    <property type="evidence" value="ECO:0007669"/>
    <property type="project" value="UniProtKB-KW"/>
</dbReference>
<evidence type="ECO:0000313" key="8">
    <source>
        <dbReference type="Proteomes" id="UP000297245"/>
    </source>
</evidence>
<evidence type="ECO:0000256" key="3">
    <source>
        <dbReference type="ARBA" id="ARBA00022723"/>
    </source>
</evidence>